<evidence type="ECO:0000256" key="1">
    <source>
        <dbReference type="SAM" id="Phobius"/>
    </source>
</evidence>
<dbReference type="Pfam" id="PF14087">
    <property type="entry name" value="DUF4267"/>
    <property type="match status" value="1"/>
</dbReference>
<proteinExistence type="predicted"/>
<sequence>MDILSSLPPFHYLFAYFIPVMLLGVFVGSLVSPHAICASACFPQPADKPMNTFFYLFAVRELVLGLALLTLEAYDEWRAATILLACIGINGISDFLIAGSLGSQSQSQSQKGIETGKGVEGGVSWWSSFMVHGTPTILGYWTVWKLWQEHF</sequence>
<accession>A0AAV9Q3N7</accession>
<feature type="transmembrane region" description="Helical" evidence="1">
    <location>
        <begin position="77"/>
        <end position="101"/>
    </location>
</feature>
<organism evidence="2 3">
    <name type="scientific">Vermiconidia calcicola</name>
    <dbReference type="NCBI Taxonomy" id="1690605"/>
    <lineage>
        <taxon>Eukaryota</taxon>
        <taxon>Fungi</taxon>
        <taxon>Dikarya</taxon>
        <taxon>Ascomycota</taxon>
        <taxon>Pezizomycotina</taxon>
        <taxon>Dothideomycetes</taxon>
        <taxon>Dothideomycetidae</taxon>
        <taxon>Mycosphaerellales</taxon>
        <taxon>Extremaceae</taxon>
        <taxon>Vermiconidia</taxon>
    </lineage>
</organism>
<dbReference type="InterPro" id="IPR025363">
    <property type="entry name" value="DUF4267"/>
</dbReference>
<dbReference type="EMBL" id="JAXLQG010000010">
    <property type="protein sequence ID" value="KAK5535176.1"/>
    <property type="molecule type" value="Genomic_DNA"/>
</dbReference>
<evidence type="ECO:0000313" key="3">
    <source>
        <dbReference type="Proteomes" id="UP001345827"/>
    </source>
</evidence>
<evidence type="ECO:0000313" key="2">
    <source>
        <dbReference type="EMBL" id="KAK5535176.1"/>
    </source>
</evidence>
<keyword evidence="1" id="KW-0472">Membrane</keyword>
<keyword evidence="1" id="KW-0812">Transmembrane</keyword>
<dbReference type="AlphaFoldDB" id="A0AAV9Q3N7"/>
<protein>
    <submittedName>
        <fullName evidence="2">Uncharacterized protein</fullName>
    </submittedName>
</protein>
<dbReference type="Proteomes" id="UP001345827">
    <property type="component" value="Unassembled WGS sequence"/>
</dbReference>
<keyword evidence="1" id="KW-1133">Transmembrane helix</keyword>
<gene>
    <name evidence="2" type="ORF">LTR25_006184</name>
</gene>
<feature type="transmembrane region" description="Helical" evidence="1">
    <location>
        <begin position="12"/>
        <end position="31"/>
    </location>
</feature>
<name>A0AAV9Q3N7_9PEZI</name>
<keyword evidence="3" id="KW-1185">Reference proteome</keyword>
<comment type="caution">
    <text evidence="2">The sequence shown here is derived from an EMBL/GenBank/DDBJ whole genome shotgun (WGS) entry which is preliminary data.</text>
</comment>
<reference evidence="2 3" key="1">
    <citation type="submission" date="2023-06" db="EMBL/GenBank/DDBJ databases">
        <title>Black Yeasts Isolated from many extreme environments.</title>
        <authorList>
            <person name="Coleine C."/>
            <person name="Stajich J.E."/>
            <person name="Selbmann L."/>
        </authorList>
    </citation>
    <scope>NUCLEOTIDE SEQUENCE [LARGE SCALE GENOMIC DNA]</scope>
    <source>
        <strain evidence="2 3">CCFEE 5887</strain>
    </source>
</reference>
<feature type="transmembrane region" description="Helical" evidence="1">
    <location>
        <begin position="52"/>
        <end position="71"/>
    </location>
</feature>